<dbReference type="InterPro" id="IPR011042">
    <property type="entry name" value="6-blade_b-propeller_TolB-like"/>
</dbReference>
<feature type="domain" description="Cytochrome c" evidence="5">
    <location>
        <begin position="431"/>
        <end position="520"/>
    </location>
</feature>
<dbReference type="Pfam" id="PF07995">
    <property type="entry name" value="GSDH"/>
    <property type="match status" value="1"/>
</dbReference>
<dbReference type="SUPFAM" id="SSF46626">
    <property type="entry name" value="Cytochrome c"/>
    <property type="match status" value="1"/>
</dbReference>
<evidence type="ECO:0000256" key="2">
    <source>
        <dbReference type="ARBA" id="ARBA00022723"/>
    </source>
</evidence>
<dbReference type="InterPro" id="IPR009056">
    <property type="entry name" value="Cyt_c-like_dom"/>
</dbReference>
<dbReference type="InterPro" id="IPR011041">
    <property type="entry name" value="Quinoprot_gluc/sorb_DH_b-prop"/>
</dbReference>
<evidence type="ECO:0000313" key="7">
    <source>
        <dbReference type="Proteomes" id="UP001218638"/>
    </source>
</evidence>
<dbReference type="InterPro" id="IPR012938">
    <property type="entry name" value="Glc/Sorbosone_DH"/>
</dbReference>
<dbReference type="PANTHER" id="PTHR19328">
    <property type="entry name" value="HEDGEHOG-INTERACTING PROTEIN"/>
    <property type="match status" value="1"/>
</dbReference>
<dbReference type="Proteomes" id="UP001218638">
    <property type="component" value="Chromosome"/>
</dbReference>
<proteinExistence type="predicted"/>
<dbReference type="Gene3D" id="1.10.760.10">
    <property type="entry name" value="Cytochrome c-like domain"/>
    <property type="match status" value="1"/>
</dbReference>
<dbReference type="SUPFAM" id="SSF50952">
    <property type="entry name" value="Soluble quinoprotein glucose dehydrogenase"/>
    <property type="match status" value="1"/>
</dbReference>
<keyword evidence="7" id="KW-1185">Reference proteome</keyword>
<gene>
    <name evidence="6" type="ORF">PXH66_20110</name>
</gene>
<name>A0AAF0CPG7_9BACT</name>
<evidence type="ECO:0000313" key="6">
    <source>
        <dbReference type="EMBL" id="WED64654.1"/>
    </source>
</evidence>
<dbReference type="GO" id="GO:0009055">
    <property type="term" value="F:electron transfer activity"/>
    <property type="evidence" value="ECO:0007669"/>
    <property type="project" value="InterPro"/>
</dbReference>
<dbReference type="GO" id="GO:0046872">
    <property type="term" value="F:metal ion binding"/>
    <property type="evidence" value="ECO:0007669"/>
    <property type="project" value="UniProtKB-KW"/>
</dbReference>
<keyword evidence="3 4" id="KW-0408">Iron</keyword>
<protein>
    <submittedName>
        <fullName evidence="6">PQQ-dependent sugar dehydrogenase</fullName>
    </submittedName>
</protein>
<accession>A0AAF0CPG7</accession>
<dbReference type="InterPro" id="IPR036909">
    <property type="entry name" value="Cyt_c-like_dom_sf"/>
</dbReference>
<dbReference type="Pfam" id="PF00034">
    <property type="entry name" value="Cytochrom_C"/>
    <property type="match status" value="1"/>
</dbReference>
<keyword evidence="1 4" id="KW-0349">Heme</keyword>
<evidence type="ECO:0000259" key="5">
    <source>
        <dbReference type="PROSITE" id="PS51007"/>
    </source>
</evidence>
<sequence length="540" mass="58845">MSRLLLPFYLTVGLVLGSVGTVAAKPLPYVAHVELADTVLEISEVAGGLDGPWELAWGPDDFLWLTQLRGVISRIDPTTGAKTDIGAIPDVFHRKSHGLLSMTFSPDWAESPYVYLHYVYQVPRDDRREEVRSRVVRCRWDGARLGAPEVVFDHIPGQTYHNGSRMAFGPDGKLYLTTGDSGRGGTQDPTKLNGKVLRLNPDGSVPADNPIPDNPTWSMGHRNAQGLVFAPDGQLYASEHGPNNDDELNRIVALHNYGWPDVAGFIDGDDEKAYAANHDITEPLVAWTPTIGAAGLDYYAADAIPEWRGSLLLVALKGQALRVLELDATGGAIAMERIYFQKIFGRLRDLCLSPGGDVYVITSNTDWHPRFQPWMYEGLPAGPDRILRLRRADAASLARIAALGSAAMPLREDPEPLPLMSEDWSFPATSEDLLVGQGLYAIHCAACHSPTGEGAGDLLPPLVGTAWVTGDKGRLIRAVMGGLSGEIEVNGVTYNQEMPAFKHLPDDELAAVLTFIRQSWGNDANAVIPGEVYEERKGLR</sequence>
<dbReference type="EMBL" id="CP119075">
    <property type="protein sequence ID" value="WED64654.1"/>
    <property type="molecule type" value="Genomic_DNA"/>
</dbReference>
<evidence type="ECO:0000256" key="1">
    <source>
        <dbReference type="ARBA" id="ARBA00022617"/>
    </source>
</evidence>
<keyword evidence="2 4" id="KW-0479">Metal-binding</keyword>
<dbReference type="AlphaFoldDB" id="A0AAF0CPG7"/>
<evidence type="ECO:0000256" key="3">
    <source>
        <dbReference type="ARBA" id="ARBA00023004"/>
    </source>
</evidence>
<evidence type="ECO:0000256" key="4">
    <source>
        <dbReference type="PROSITE-ProRule" id="PRU00433"/>
    </source>
</evidence>
<organism evidence="6 7">
    <name type="scientific">Synoicihabitans lomoniglobus</name>
    <dbReference type="NCBI Taxonomy" id="2909285"/>
    <lineage>
        <taxon>Bacteria</taxon>
        <taxon>Pseudomonadati</taxon>
        <taxon>Verrucomicrobiota</taxon>
        <taxon>Opitutia</taxon>
        <taxon>Opitutales</taxon>
        <taxon>Opitutaceae</taxon>
        <taxon>Synoicihabitans</taxon>
    </lineage>
</organism>
<dbReference type="GO" id="GO:0020037">
    <property type="term" value="F:heme binding"/>
    <property type="evidence" value="ECO:0007669"/>
    <property type="project" value="InterPro"/>
</dbReference>
<reference evidence="6" key="1">
    <citation type="submission" date="2023-03" db="EMBL/GenBank/DDBJ databases">
        <title>Lomoglobus Profundus gen. nov., sp. nov., a novel member of the phylum Verrucomicrobia, isolated from deep-marine sediment of South China Sea.</title>
        <authorList>
            <person name="Ahmad T."/>
            <person name="Ishaq S.E."/>
            <person name="Wang F."/>
        </authorList>
    </citation>
    <scope>NUCLEOTIDE SEQUENCE</scope>
    <source>
        <strain evidence="6">LMO-M01</strain>
    </source>
</reference>
<dbReference type="KEGG" id="slom:PXH66_20110"/>
<dbReference type="PROSITE" id="PS51007">
    <property type="entry name" value="CYTC"/>
    <property type="match status" value="1"/>
</dbReference>
<dbReference type="RefSeq" id="WP_330929939.1">
    <property type="nucleotide sequence ID" value="NZ_CP119075.1"/>
</dbReference>
<dbReference type="Gene3D" id="2.120.10.30">
    <property type="entry name" value="TolB, C-terminal domain"/>
    <property type="match status" value="1"/>
</dbReference>
<dbReference type="PANTHER" id="PTHR19328:SF13">
    <property type="entry name" value="HIPL1 PROTEIN"/>
    <property type="match status" value="1"/>
</dbReference>